<sequence length="195" mass="22220">MSKSAQKRAIIVHGWDGYPQEGWFPWAKKQLEKLKYEVSVPAMPSANEPKIETWVETLSDLVGIPNKETLFIGHSIGCQTILRYLESLPEGTQVNKVILVAPWMHLSEKAMQDEETRSIAAPWIDRPIDFTRVRERASKFVCIFSDDDDWVPLSDGEIFREMLGAKIMIERGKGHFSGEDGITELPVLLDKIIEH</sequence>
<dbReference type="STRING" id="1802061.A3A93_05465"/>
<dbReference type="SUPFAM" id="SSF53474">
    <property type="entry name" value="alpha/beta-Hydrolases"/>
    <property type="match status" value="1"/>
</dbReference>
<dbReference type="InterPro" id="IPR029058">
    <property type="entry name" value="AB_hydrolase_fold"/>
</dbReference>
<dbReference type="Pfam" id="PF06821">
    <property type="entry name" value="Ser_hydrolase"/>
    <property type="match status" value="1"/>
</dbReference>
<dbReference type="PANTHER" id="PTHR15394:SF3">
    <property type="entry name" value="SERINE HYDROLASE RBBP9"/>
    <property type="match status" value="1"/>
</dbReference>
<dbReference type="Gene3D" id="3.40.50.1820">
    <property type="entry name" value="alpha/beta hydrolase"/>
    <property type="match status" value="1"/>
</dbReference>
<gene>
    <name evidence="1" type="ORF">A3A93_05465</name>
</gene>
<proteinExistence type="predicted"/>
<dbReference type="PANTHER" id="PTHR15394">
    <property type="entry name" value="SERINE HYDROLASE RBBP9"/>
    <property type="match status" value="1"/>
</dbReference>
<comment type="caution">
    <text evidence="1">The sequence shown here is derived from an EMBL/GenBank/DDBJ whole genome shotgun (WGS) entry which is preliminary data.</text>
</comment>
<reference evidence="1 2" key="1">
    <citation type="journal article" date="2016" name="Nat. Commun.">
        <title>Thousands of microbial genomes shed light on interconnected biogeochemical processes in an aquifer system.</title>
        <authorList>
            <person name="Anantharaman K."/>
            <person name="Brown C.T."/>
            <person name="Hug L.A."/>
            <person name="Sharon I."/>
            <person name="Castelle C.J."/>
            <person name="Probst A.J."/>
            <person name="Thomas B.C."/>
            <person name="Singh A."/>
            <person name="Wilkins M.J."/>
            <person name="Karaoz U."/>
            <person name="Brodie E.L."/>
            <person name="Williams K.H."/>
            <person name="Hubbard S.S."/>
            <person name="Banfield J.F."/>
        </authorList>
    </citation>
    <scope>NUCLEOTIDE SEQUENCE [LARGE SCALE GENOMIC DNA]</scope>
</reference>
<evidence type="ECO:0008006" key="3">
    <source>
        <dbReference type="Google" id="ProtNLM"/>
    </source>
</evidence>
<dbReference type="Proteomes" id="UP000177141">
    <property type="component" value="Unassembled WGS sequence"/>
</dbReference>
<name>A0A1F7IZ79_9BACT</name>
<evidence type="ECO:0000313" key="1">
    <source>
        <dbReference type="EMBL" id="OGK48635.1"/>
    </source>
</evidence>
<accession>A0A1F7IZ79</accession>
<dbReference type="AlphaFoldDB" id="A0A1F7IZ79"/>
<organism evidence="1 2">
    <name type="scientific">Candidatus Roizmanbacteria bacterium RIFCSPLOWO2_01_FULL_38_12</name>
    <dbReference type="NCBI Taxonomy" id="1802061"/>
    <lineage>
        <taxon>Bacteria</taxon>
        <taxon>Candidatus Roizmaniibacteriota</taxon>
    </lineage>
</organism>
<dbReference type="GO" id="GO:0016787">
    <property type="term" value="F:hydrolase activity"/>
    <property type="evidence" value="ECO:0007669"/>
    <property type="project" value="InterPro"/>
</dbReference>
<dbReference type="InterPro" id="IPR010662">
    <property type="entry name" value="RBBP9/YdeN"/>
</dbReference>
<evidence type="ECO:0000313" key="2">
    <source>
        <dbReference type="Proteomes" id="UP000177141"/>
    </source>
</evidence>
<dbReference type="EMBL" id="MGAL01000012">
    <property type="protein sequence ID" value="OGK48635.1"/>
    <property type="molecule type" value="Genomic_DNA"/>
</dbReference>
<protein>
    <recommendedName>
        <fullName evidence="3">Alpha/beta hydrolase</fullName>
    </recommendedName>
</protein>